<dbReference type="SUPFAM" id="SSF52540">
    <property type="entry name" value="P-loop containing nucleoside triphosphate hydrolases"/>
    <property type="match status" value="2"/>
</dbReference>
<keyword evidence="5" id="KW-0067">ATP-binding</keyword>
<evidence type="ECO:0000313" key="6">
    <source>
        <dbReference type="Proteomes" id="UP000317716"/>
    </source>
</evidence>
<dbReference type="InterPro" id="IPR027417">
    <property type="entry name" value="P-loop_NTPase"/>
</dbReference>
<dbReference type="CDD" id="cd00267">
    <property type="entry name" value="ABC_ATPase"/>
    <property type="match status" value="1"/>
</dbReference>
<dbReference type="GO" id="GO:0005524">
    <property type="term" value="F:ATP binding"/>
    <property type="evidence" value="ECO:0007669"/>
    <property type="project" value="UniProtKB-KW"/>
</dbReference>
<dbReference type="InterPro" id="IPR050153">
    <property type="entry name" value="Metal_Ion_Import_ABC"/>
</dbReference>
<organism evidence="5 6">
    <name type="scientific">Eiseniibacteriota bacterium</name>
    <dbReference type="NCBI Taxonomy" id="2212470"/>
    <lineage>
        <taxon>Bacteria</taxon>
        <taxon>Candidatus Eiseniibacteriota</taxon>
    </lineage>
</organism>
<feature type="domain" description="ABC transporter" evidence="4">
    <location>
        <begin position="142"/>
        <end position="182"/>
    </location>
</feature>
<proteinExistence type="inferred from homology"/>
<name>A0A538SWE4_UNCEI</name>
<dbReference type="EMBL" id="VBOS01000202">
    <property type="protein sequence ID" value="TMQ55706.1"/>
    <property type="molecule type" value="Genomic_DNA"/>
</dbReference>
<evidence type="ECO:0000313" key="5">
    <source>
        <dbReference type="EMBL" id="TMQ55706.1"/>
    </source>
</evidence>
<comment type="caution">
    <text evidence="5">The sequence shown here is derived from an EMBL/GenBank/DDBJ whole genome shotgun (WGS) entry which is preliminary data.</text>
</comment>
<accession>A0A538SWE4</accession>
<evidence type="ECO:0000256" key="1">
    <source>
        <dbReference type="ARBA" id="ARBA00005417"/>
    </source>
</evidence>
<evidence type="ECO:0000256" key="2">
    <source>
        <dbReference type="ARBA" id="ARBA00022448"/>
    </source>
</evidence>
<dbReference type="Proteomes" id="UP000317716">
    <property type="component" value="Unassembled WGS sequence"/>
</dbReference>
<evidence type="ECO:0000256" key="3">
    <source>
        <dbReference type="SAM" id="MobiDB-lite"/>
    </source>
</evidence>
<dbReference type="AlphaFoldDB" id="A0A538SWE4"/>
<comment type="similarity">
    <text evidence="1">Belongs to the ABC transporter superfamily.</text>
</comment>
<feature type="non-terminal residue" evidence="5">
    <location>
        <position position="206"/>
    </location>
</feature>
<keyword evidence="5" id="KW-0547">Nucleotide-binding</keyword>
<feature type="region of interest" description="Disordered" evidence="3">
    <location>
        <begin position="1"/>
        <end position="22"/>
    </location>
</feature>
<keyword evidence="2" id="KW-0813">Transport</keyword>
<dbReference type="PANTHER" id="PTHR42734:SF6">
    <property type="entry name" value="MOLYBDATE IMPORT ATP-BINDING PROTEIN MOLC"/>
    <property type="match status" value="1"/>
</dbReference>
<evidence type="ECO:0000259" key="4">
    <source>
        <dbReference type="Pfam" id="PF00005"/>
    </source>
</evidence>
<dbReference type="Gene3D" id="3.40.50.300">
    <property type="entry name" value="P-loop containing nucleotide triphosphate hydrolases"/>
    <property type="match status" value="2"/>
</dbReference>
<dbReference type="PANTHER" id="PTHR42734">
    <property type="entry name" value="METAL TRANSPORT SYSTEM ATP-BINDING PROTEIN TM_0124-RELATED"/>
    <property type="match status" value="1"/>
</dbReference>
<dbReference type="GO" id="GO:0016887">
    <property type="term" value="F:ATP hydrolysis activity"/>
    <property type="evidence" value="ECO:0007669"/>
    <property type="project" value="InterPro"/>
</dbReference>
<gene>
    <name evidence="5" type="ORF">E6K72_06035</name>
</gene>
<protein>
    <submittedName>
        <fullName evidence="5">ATP-binding cassette domain-containing protein</fullName>
    </submittedName>
</protein>
<sequence>MSWLSRRAISRPQMTRSRMTCGSGPGQQLVLIAAALVARPTLLVADEAGAHLDPASRALVLEKLRRAVSEGLGVLWVTQDSDEIAHADREVVLGIPAAPGAHRTAAAQPPGSEAIALRIRVSPWDGSPGPHVSCSRPHVVAVPAAGVTAIVGPNGAGKSVLLSAAAGVLRLDQVEVSLLPHDPPPILSAQYPELQMFEERVADEVA</sequence>
<dbReference type="InterPro" id="IPR003439">
    <property type="entry name" value="ABC_transporter-like_ATP-bd"/>
</dbReference>
<dbReference type="Pfam" id="PF00005">
    <property type="entry name" value="ABC_tran"/>
    <property type="match status" value="1"/>
</dbReference>
<reference evidence="5 6" key="1">
    <citation type="journal article" date="2019" name="Nat. Microbiol.">
        <title>Mediterranean grassland soil C-N compound turnover is dependent on rainfall and depth, and is mediated by genomically divergent microorganisms.</title>
        <authorList>
            <person name="Diamond S."/>
            <person name="Andeer P.F."/>
            <person name="Li Z."/>
            <person name="Crits-Christoph A."/>
            <person name="Burstein D."/>
            <person name="Anantharaman K."/>
            <person name="Lane K.R."/>
            <person name="Thomas B.C."/>
            <person name="Pan C."/>
            <person name="Northen T.R."/>
            <person name="Banfield J.F."/>
        </authorList>
    </citation>
    <scope>NUCLEOTIDE SEQUENCE [LARGE SCALE GENOMIC DNA]</scope>
    <source>
        <strain evidence="5">WS_2</strain>
    </source>
</reference>